<evidence type="ECO:0000256" key="1">
    <source>
        <dbReference type="ARBA" id="ARBA00008007"/>
    </source>
</evidence>
<dbReference type="CDD" id="cd06223">
    <property type="entry name" value="PRTases_typeI"/>
    <property type="match status" value="1"/>
</dbReference>
<accession>A0ABY8CCA8</accession>
<evidence type="ECO:0000313" key="3">
    <source>
        <dbReference type="Proteomes" id="UP001222275"/>
    </source>
</evidence>
<dbReference type="InterPro" id="IPR029057">
    <property type="entry name" value="PRTase-like"/>
</dbReference>
<sequence length="229" mass="25494">MHWLESWLLPPKCVLTGELTGELTGDKDISSKLVNRWPVPKKVCLQCCEPTSDSLLCGVCLANPPAFERTQVGFYFDEELVDLIHGLKYQSKPAYARILAELLADKLDLAGVEAIVAVPLYLTRFRDRGFNQAELIAESLAKVLNIPLIKQAVSRVKDTPSQTHLNARQRRSNLKNAFEVSADRFADYKNVALLDDVITTGATMESLAHNIKKQTSVETIQAWAVAKTK</sequence>
<dbReference type="InterPro" id="IPR000836">
    <property type="entry name" value="PRTase_dom"/>
</dbReference>
<dbReference type="PANTHER" id="PTHR47505">
    <property type="entry name" value="DNA UTILIZATION PROTEIN YHGH"/>
    <property type="match status" value="1"/>
</dbReference>
<dbReference type="Proteomes" id="UP001222275">
    <property type="component" value="Chromosome"/>
</dbReference>
<dbReference type="InterPro" id="IPR051910">
    <property type="entry name" value="ComF/GntX_DNA_util-trans"/>
</dbReference>
<name>A0ABY8CCA8_9GAMM</name>
<keyword evidence="3" id="KW-1185">Reference proteome</keyword>
<comment type="similarity">
    <text evidence="1">Belongs to the ComF/GntX family.</text>
</comment>
<dbReference type="EMBL" id="CP102381">
    <property type="protein sequence ID" value="WEJ62852.1"/>
    <property type="molecule type" value="Genomic_DNA"/>
</dbReference>
<proteinExistence type="inferred from homology"/>
<gene>
    <name evidence="2" type="ORF">NR989_01005</name>
</gene>
<organism evidence="2 3">
    <name type="scientific">Thiomicrorhabdus lithotrophica</name>
    <dbReference type="NCBI Taxonomy" id="2949997"/>
    <lineage>
        <taxon>Bacteria</taxon>
        <taxon>Pseudomonadati</taxon>
        <taxon>Pseudomonadota</taxon>
        <taxon>Gammaproteobacteria</taxon>
        <taxon>Thiotrichales</taxon>
        <taxon>Piscirickettsiaceae</taxon>
        <taxon>Thiomicrorhabdus</taxon>
    </lineage>
</organism>
<dbReference type="Gene3D" id="3.40.50.2020">
    <property type="match status" value="1"/>
</dbReference>
<dbReference type="SUPFAM" id="SSF53271">
    <property type="entry name" value="PRTase-like"/>
    <property type="match status" value="1"/>
</dbReference>
<dbReference type="RefSeq" id="WP_275595109.1">
    <property type="nucleotide sequence ID" value="NZ_CP102381.1"/>
</dbReference>
<reference evidence="2 3" key="1">
    <citation type="submission" date="2022-06" db="EMBL/GenBank/DDBJ databases">
        <title>Thiomicrohabdus sp. nov, an obligately chemolithoautotrophic, sulfur-oxidizing bacterium isolated from beach of Guanyin Mountain. Amoy.</title>
        <authorList>
            <person name="Zhu H."/>
        </authorList>
    </citation>
    <scope>NUCLEOTIDE SEQUENCE [LARGE SCALE GENOMIC DNA]</scope>
    <source>
        <strain evidence="2 3">XGS-01</strain>
    </source>
</reference>
<protein>
    <submittedName>
        <fullName evidence="2">ComF family protein</fullName>
    </submittedName>
</protein>
<evidence type="ECO:0000313" key="2">
    <source>
        <dbReference type="EMBL" id="WEJ62852.1"/>
    </source>
</evidence>
<dbReference type="PANTHER" id="PTHR47505:SF1">
    <property type="entry name" value="DNA UTILIZATION PROTEIN YHGH"/>
    <property type="match status" value="1"/>
</dbReference>